<proteinExistence type="inferred from homology"/>
<feature type="binding site" evidence="9">
    <location>
        <position position="158"/>
    </location>
    <ligand>
        <name>NADPH</name>
        <dbReference type="ChEBI" id="CHEBI:57783"/>
    </ligand>
</feature>
<dbReference type="GO" id="GO:0030145">
    <property type="term" value="F:manganese ion binding"/>
    <property type="evidence" value="ECO:0007669"/>
    <property type="project" value="TreeGrafter"/>
</dbReference>
<dbReference type="SUPFAM" id="SSF69055">
    <property type="entry name" value="1-deoxy-D-xylulose-5-phosphate reductoisomerase, C-terminal domain"/>
    <property type="match status" value="1"/>
</dbReference>
<feature type="binding site" evidence="9">
    <location>
        <position position="182"/>
    </location>
    <ligand>
        <name>Mn(2+)</name>
        <dbReference type="ChEBI" id="CHEBI:29035"/>
    </ligand>
</feature>
<reference evidence="14" key="1">
    <citation type="journal article" date="2008" name="PLoS ONE">
        <title>Survival in nuclear waste, extreme resistance, and potential applications gleaned from the genome sequence of Kineococcus radiotolerans SRS30216.</title>
        <authorList>
            <person name="Bagwell C.E."/>
            <person name="Bhat S."/>
            <person name="Hawkins G.M."/>
            <person name="Smith B.W."/>
            <person name="Biswas T."/>
            <person name="Hoover T.R."/>
            <person name="Saunders E."/>
            <person name="Han C.S."/>
            <person name="Tsodikov O.V."/>
            <person name="Shimkets L.J."/>
        </authorList>
    </citation>
    <scope>NUCLEOTIDE SEQUENCE [LARGE SCALE GENOMIC DNA]</scope>
    <source>
        <strain evidence="14">ATCC BAA-149 / DSM 14245 / SRS30216</strain>
    </source>
</reference>
<dbReference type="GO" id="GO:0016853">
    <property type="term" value="F:isomerase activity"/>
    <property type="evidence" value="ECO:0007669"/>
    <property type="project" value="UniProtKB-KW"/>
</dbReference>
<evidence type="ECO:0000259" key="11">
    <source>
        <dbReference type="Pfam" id="PF08436"/>
    </source>
</evidence>
<sequence>MTLDANRLEPVDSLQPGGAAEEVRDIVLLGSTGSVGTQAVDVVARNRDRFRVVGLAAGGRRLQILAEQTLDLQPAVVAVARGGAEEDFRAALQQAADARGLRAGQWPAPEVLTGAAGVEQVAAWPAHTVLNAVDGALGLASTMGVLRAGSVLALANKESLIVGGRFVTEAAAPGQIVPVDSEHSAIAQALRSGTRAEVAQLVITATGGPFRGRTRAQLADVSVAQAMAHPTWSMGQVITINSSTLINKGLEVIEAHHLFALDFDQIAVVGHPQSRIHSMVEFVDGSTIAQVSPPDMRLAISLGLGWPERVPAAAQTFDWTQPETWDLFPLDHETFPAVQLAYQVGRAGGSAPAVYNAANEVCVRAFIDRRLPWLGIVDTVARVVADLGDPAVANLDDVLAADAWARRRSNEFVEV</sequence>
<dbReference type="InterPro" id="IPR036169">
    <property type="entry name" value="DXPR_C_sf"/>
</dbReference>
<comment type="function">
    <text evidence="9">Catalyzes the NADPH-dependent rearrangement and reduction of 1-deoxy-D-xylulose-5-phosphate (DXP) to 2-C-methyl-D-erythritol 4-phosphate (MEP).</text>
</comment>
<evidence type="ECO:0000256" key="9">
    <source>
        <dbReference type="HAMAP-Rule" id="MF_00183"/>
    </source>
</evidence>
<feature type="binding site" evidence="9">
    <location>
        <position position="248"/>
    </location>
    <ligand>
        <name>1-deoxy-D-xylulose 5-phosphate</name>
        <dbReference type="ChEBI" id="CHEBI:57792"/>
    </ligand>
</feature>
<dbReference type="NCBIfam" id="TIGR00243">
    <property type="entry name" value="Dxr"/>
    <property type="match status" value="1"/>
</dbReference>
<dbReference type="Gene3D" id="3.40.50.720">
    <property type="entry name" value="NAD(P)-binding Rossmann-like Domain"/>
    <property type="match status" value="1"/>
</dbReference>
<dbReference type="HAMAP" id="MF_00183">
    <property type="entry name" value="DXP_reductoisom"/>
    <property type="match status" value="1"/>
</dbReference>
<feature type="binding site" evidence="9">
    <location>
        <position position="34"/>
    </location>
    <ligand>
        <name>NADPH</name>
        <dbReference type="ChEBI" id="CHEBI:57783"/>
    </ligand>
</feature>
<dbReference type="KEGG" id="kra:Krad_4655"/>
<comment type="cofactor">
    <cofactor evidence="9">
        <name>Mg(2+)</name>
        <dbReference type="ChEBI" id="CHEBI:18420"/>
    </cofactor>
    <cofactor evidence="9">
        <name>Mn(2+)</name>
        <dbReference type="ChEBI" id="CHEBI:29035"/>
    </cofactor>
</comment>
<dbReference type="GO" id="GO:0030604">
    <property type="term" value="F:1-deoxy-D-xylulose-5-phosphate reductoisomerase activity"/>
    <property type="evidence" value="ECO:0007669"/>
    <property type="project" value="UniProtKB-UniRule"/>
</dbReference>
<feature type="binding site" evidence="9">
    <location>
        <position position="32"/>
    </location>
    <ligand>
        <name>NADPH</name>
        <dbReference type="ChEBI" id="CHEBI:57783"/>
    </ligand>
</feature>
<feature type="binding site" evidence="9">
    <location>
        <position position="235"/>
    </location>
    <ligand>
        <name>NADPH</name>
        <dbReference type="ChEBI" id="CHEBI:57783"/>
    </ligand>
</feature>
<protein>
    <recommendedName>
        <fullName evidence="9">1-deoxy-D-xylulose 5-phosphate reductoisomerase</fullName>
        <shortName evidence="9">DXP reductoisomerase</shortName>
        <ecNumber evidence="9">1.1.1.267</ecNumber>
    </recommendedName>
    <alternativeName>
        <fullName evidence="9">1-deoxyxylulose-5-phosphate reductoisomerase</fullName>
    </alternativeName>
    <alternativeName>
        <fullName evidence="9">2-C-methyl-D-erythritol 4-phosphate synthase</fullName>
    </alternativeName>
</protein>
<dbReference type="GO" id="GO:0070402">
    <property type="term" value="F:NADPH binding"/>
    <property type="evidence" value="ECO:0007669"/>
    <property type="project" value="InterPro"/>
</dbReference>
<evidence type="ECO:0000256" key="6">
    <source>
        <dbReference type="ARBA" id="ARBA00023211"/>
    </source>
</evidence>
<accession>A6WH25</accession>
<dbReference type="Pfam" id="PF02670">
    <property type="entry name" value="DXP_reductoisom"/>
    <property type="match status" value="1"/>
</dbReference>
<dbReference type="FunFam" id="3.40.50.720:FF:000045">
    <property type="entry name" value="1-deoxy-D-xylulose 5-phosphate reductoisomerase"/>
    <property type="match status" value="1"/>
</dbReference>
<dbReference type="RefSeq" id="WP_012001908.1">
    <property type="nucleotide sequence ID" value="NC_009806.1"/>
</dbReference>
<feature type="binding site" evidence="9">
    <location>
        <position position="157"/>
    </location>
    <ligand>
        <name>1-deoxy-D-xylulose 5-phosphate</name>
        <dbReference type="ChEBI" id="CHEBI:57792"/>
    </ligand>
</feature>
<dbReference type="PIRSF" id="PIRSF006205">
    <property type="entry name" value="Dxp_reductismrs"/>
    <property type="match status" value="1"/>
</dbReference>
<dbReference type="UniPathway" id="UPA00056">
    <property type="reaction ID" value="UER00092"/>
</dbReference>
<feature type="binding site" evidence="9">
    <location>
        <position position="251"/>
    </location>
    <ligand>
        <name>Mn(2+)</name>
        <dbReference type="ChEBI" id="CHEBI:29035"/>
    </ligand>
</feature>
<geneLocation type="plasmid" evidence="13 14">
    <name>pKRAD01</name>
</geneLocation>
<keyword evidence="9" id="KW-0460">Magnesium</keyword>
<feature type="domain" description="1-deoxy-D-xylulose 5-phosphate reductoisomerase C-terminal" evidence="11">
    <location>
        <begin position="176"/>
        <end position="259"/>
    </location>
</feature>
<dbReference type="PANTHER" id="PTHR30525">
    <property type="entry name" value="1-DEOXY-D-XYLULOSE 5-PHOSPHATE REDUCTOISOMERASE"/>
    <property type="match status" value="1"/>
</dbReference>
<keyword evidence="13" id="KW-0614">Plasmid</keyword>
<feature type="binding site" evidence="9">
    <location>
        <position position="182"/>
    </location>
    <ligand>
        <name>1-deoxy-D-xylulose 5-phosphate</name>
        <dbReference type="ChEBI" id="CHEBI:57792"/>
    </ligand>
</feature>
<feature type="binding site" evidence="9">
    <location>
        <position position="247"/>
    </location>
    <ligand>
        <name>1-deoxy-D-xylulose 5-phosphate</name>
        <dbReference type="ChEBI" id="CHEBI:57792"/>
    </ligand>
</feature>
<dbReference type="InterPro" id="IPR003821">
    <property type="entry name" value="DXP_reductoisomerase"/>
</dbReference>
<feature type="binding site" evidence="9">
    <location>
        <position position="251"/>
    </location>
    <ligand>
        <name>1-deoxy-D-xylulose 5-phosphate</name>
        <dbReference type="ChEBI" id="CHEBI:57792"/>
    </ligand>
</feature>
<evidence type="ECO:0000256" key="2">
    <source>
        <dbReference type="ARBA" id="ARBA00006825"/>
    </source>
</evidence>
<name>A6WH25_KINRD</name>
<feature type="binding site" evidence="9">
    <location>
        <position position="156"/>
    </location>
    <ligand>
        <name>NADPH</name>
        <dbReference type="ChEBI" id="CHEBI:57783"/>
    </ligand>
</feature>
<evidence type="ECO:0000259" key="12">
    <source>
        <dbReference type="Pfam" id="PF13288"/>
    </source>
</evidence>
<feature type="domain" description="DXP reductoisomerase C-terminal" evidence="12">
    <location>
        <begin position="292"/>
        <end position="407"/>
    </location>
</feature>
<evidence type="ECO:0000256" key="8">
    <source>
        <dbReference type="ARBA" id="ARBA00048543"/>
    </source>
</evidence>
<feature type="binding site" evidence="9">
    <location>
        <position position="229"/>
    </location>
    <ligand>
        <name>1-deoxy-D-xylulose 5-phosphate</name>
        <dbReference type="ChEBI" id="CHEBI:57792"/>
    </ligand>
</feature>
<dbReference type="SUPFAM" id="SSF51735">
    <property type="entry name" value="NAD(P)-binding Rossmann-fold domains"/>
    <property type="match status" value="1"/>
</dbReference>
<feature type="binding site" evidence="9">
    <location>
        <position position="242"/>
    </location>
    <ligand>
        <name>1-deoxy-D-xylulose 5-phosphate</name>
        <dbReference type="ChEBI" id="CHEBI:57792"/>
    </ligand>
</feature>
<evidence type="ECO:0000313" key="14">
    <source>
        <dbReference type="Proteomes" id="UP000001116"/>
    </source>
</evidence>
<dbReference type="EC" id="1.1.1.267" evidence="9"/>
<dbReference type="InterPro" id="IPR013644">
    <property type="entry name" value="DXP_reductoisomerase_C"/>
</dbReference>
<organism evidence="13 14">
    <name type="scientific">Kineococcus radiotolerans (strain ATCC BAA-149 / DSM 14245 / SRS30216)</name>
    <dbReference type="NCBI Taxonomy" id="266940"/>
    <lineage>
        <taxon>Bacteria</taxon>
        <taxon>Bacillati</taxon>
        <taxon>Actinomycetota</taxon>
        <taxon>Actinomycetes</taxon>
        <taxon>Kineosporiales</taxon>
        <taxon>Kineosporiaceae</taxon>
        <taxon>Kineococcus</taxon>
    </lineage>
</organism>
<keyword evidence="3 9" id="KW-0479">Metal-binding</keyword>
<dbReference type="EMBL" id="CP000751">
    <property type="protein sequence ID" value="ABS06114.1"/>
    <property type="molecule type" value="Genomic_DNA"/>
</dbReference>
<feature type="binding site" evidence="9">
    <location>
        <position position="180"/>
    </location>
    <ligand>
        <name>Mn(2+)</name>
        <dbReference type="ChEBI" id="CHEBI:29035"/>
    </ligand>
</feature>
<dbReference type="InterPro" id="IPR013512">
    <property type="entry name" value="DXP_reductoisomerase_N"/>
</dbReference>
<dbReference type="Proteomes" id="UP000001116">
    <property type="component" value="Plasmid pKRAD01"/>
</dbReference>
<evidence type="ECO:0000256" key="5">
    <source>
        <dbReference type="ARBA" id="ARBA00023002"/>
    </source>
</evidence>
<keyword evidence="5 9" id="KW-0560">Oxidoreductase</keyword>
<comment type="catalytic activity">
    <reaction evidence="8">
        <text>2-C-methyl-D-erythritol 4-phosphate + NADP(+) = 1-deoxy-D-xylulose 5-phosphate + NADPH + H(+)</text>
        <dbReference type="Rhea" id="RHEA:13717"/>
        <dbReference type="ChEBI" id="CHEBI:15378"/>
        <dbReference type="ChEBI" id="CHEBI:57783"/>
        <dbReference type="ChEBI" id="CHEBI:57792"/>
        <dbReference type="ChEBI" id="CHEBI:58262"/>
        <dbReference type="ChEBI" id="CHEBI:58349"/>
        <dbReference type="EC" id="1.1.1.267"/>
    </reaction>
    <physiologicalReaction direction="right-to-left" evidence="8">
        <dbReference type="Rhea" id="RHEA:13719"/>
    </physiologicalReaction>
</comment>
<feature type="domain" description="1-deoxy-D-xylulose 5-phosphate reductoisomerase N-terminal" evidence="10">
    <location>
        <begin position="26"/>
        <end position="164"/>
    </location>
</feature>
<dbReference type="GO" id="GO:0051484">
    <property type="term" value="P:isopentenyl diphosphate biosynthetic process, methylerythritol 4-phosphate pathway involved in terpenoid biosynthetic process"/>
    <property type="evidence" value="ECO:0007669"/>
    <property type="project" value="UniProtKB-ARBA"/>
</dbReference>
<dbReference type="HOGENOM" id="CLU_035714_4_0_11"/>
<comment type="similarity">
    <text evidence="2 9">Belongs to the DXR family.</text>
</comment>
<dbReference type="SUPFAM" id="SSF55347">
    <property type="entry name" value="Glyceraldehyde-3-phosphate dehydrogenase-like, C-terminal domain"/>
    <property type="match status" value="1"/>
</dbReference>
<feature type="binding site" evidence="9">
    <location>
        <position position="33"/>
    </location>
    <ligand>
        <name>NADPH</name>
        <dbReference type="ChEBI" id="CHEBI:57783"/>
    </ligand>
</feature>
<comment type="caution">
    <text evidence="9">Lacks conserved residue(s) required for the propagation of feature annotation.</text>
</comment>
<evidence type="ECO:0000256" key="1">
    <source>
        <dbReference type="ARBA" id="ARBA00005094"/>
    </source>
</evidence>
<gene>
    <name evidence="9" type="primary">dxr</name>
    <name evidence="13" type="ordered locus">Krad_4655</name>
</gene>
<feature type="binding site" evidence="9">
    <location>
        <position position="181"/>
    </location>
    <ligand>
        <name>1-deoxy-D-xylulose 5-phosphate</name>
        <dbReference type="ChEBI" id="CHEBI:57792"/>
    </ligand>
</feature>
<dbReference type="PANTHER" id="PTHR30525:SF0">
    <property type="entry name" value="1-DEOXY-D-XYLULOSE 5-PHOSPHATE REDUCTOISOMERASE, CHLOROPLASTIC"/>
    <property type="match status" value="1"/>
</dbReference>
<feature type="binding site" evidence="9">
    <location>
        <position position="58"/>
    </location>
    <ligand>
        <name>NADPH</name>
        <dbReference type="ChEBI" id="CHEBI:57783"/>
    </ligand>
</feature>
<dbReference type="Pfam" id="PF13288">
    <property type="entry name" value="DXPR_C"/>
    <property type="match status" value="1"/>
</dbReference>
<dbReference type="AlphaFoldDB" id="A6WH25"/>
<feature type="binding site" evidence="9">
    <location>
        <position position="35"/>
    </location>
    <ligand>
        <name>NADPH</name>
        <dbReference type="ChEBI" id="CHEBI:57783"/>
    </ligand>
</feature>
<dbReference type="InterPro" id="IPR026877">
    <property type="entry name" value="DXPR_C"/>
</dbReference>
<keyword evidence="6 9" id="KW-0464">Manganese</keyword>
<keyword evidence="4 9" id="KW-0521">NADP</keyword>
<evidence type="ECO:0000256" key="4">
    <source>
        <dbReference type="ARBA" id="ARBA00022857"/>
    </source>
</evidence>
<comment type="pathway">
    <text evidence="1 9">Isoprenoid biosynthesis; isopentenyl diphosphate biosynthesis via DXP pathway; isopentenyl diphosphate from 1-deoxy-D-xylulose 5-phosphate: step 1/6.</text>
</comment>
<dbReference type="OrthoDB" id="9806546at2"/>
<dbReference type="InterPro" id="IPR036291">
    <property type="entry name" value="NAD(P)-bd_dom_sf"/>
</dbReference>
<evidence type="ECO:0000256" key="7">
    <source>
        <dbReference type="ARBA" id="ARBA00023229"/>
    </source>
</evidence>
<keyword evidence="7 9" id="KW-0414">Isoprene biosynthesis</keyword>
<evidence type="ECO:0000313" key="13">
    <source>
        <dbReference type="EMBL" id="ABS06114.1"/>
    </source>
</evidence>
<dbReference type="Gene3D" id="1.10.1740.10">
    <property type="match status" value="1"/>
</dbReference>
<evidence type="ECO:0000256" key="3">
    <source>
        <dbReference type="ARBA" id="ARBA00022723"/>
    </source>
</evidence>
<evidence type="ECO:0000259" key="10">
    <source>
        <dbReference type="Pfam" id="PF02670"/>
    </source>
</evidence>
<keyword evidence="14" id="KW-1185">Reference proteome</keyword>
<dbReference type="Pfam" id="PF08436">
    <property type="entry name" value="DXP_redisom_C"/>
    <property type="match status" value="1"/>
</dbReference>